<dbReference type="EMBL" id="BKCJ010002428">
    <property type="protein sequence ID" value="GEU48488.1"/>
    <property type="molecule type" value="Genomic_DNA"/>
</dbReference>
<protein>
    <recommendedName>
        <fullName evidence="2">Reverse transcriptase Ty1/copia-type domain-containing protein</fullName>
    </recommendedName>
</protein>
<organism evidence="3">
    <name type="scientific">Tanacetum cinerariifolium</name>
    <name type="common">Dalmatian daisy</name>
    <name type="synonym">Chrysanthemum cinerariifolium</name>
    <dbReference type="NCBI Taxonomy" id="118510"/>
    <lineage>
        <taxon>Eukaryota</taxon>
        <taxon>Viridiplantae</taxon>
        <taxon>Streptophyta</taxon>
        <taxon>Embryophyta</taxon>
        <taxon>Tracheophyta</taxon>
        <taxon>Spermatophyta</taxon>
        <taxon>Magnoliopsida</taxon>
        <taxon>eudicotyledons</taxon>
        <taxon>Gunneridae</taxon>
        <taxon>Pentapetalae</taxon>
        <taxon>asterids</taxon>
        <taxon>campanulids</taxon>
        <taxon>Asterales</taxon>
        <taxon>Asteraceae</taxon>
        <taxon>Asteroideae</taxon>
        <taxon>Anthemideae</taxon>
        <taxon>Anthemidinae</taxon>
        <taxon>Tanacetum</taxon>
    </lineage>
</organism>
<dbReference type="AlphaFoldDB" id="A0A6L2KG65"/>
<comment type="caution">
    <text evidence="3">The sequence shown here is derived from an EMBL/GenBank/DDBJ whole genome shotgun (WGS) entry which is preliminary data.</text>
</comment>
<reference evidence="3" key="1">
    <citation type="journal article" date="2019" name="Sci. Rep.">
        <title>Draft genome of Tanacetum cinerariifolium, the natural source of mosquito coil.</title>
        <authorList>
            <person name="Yamashiro T."/>
            <person name="Shiraishi A."/>
            <person name="Satake H."/>
            <person name="Nakayama K."/>
        </authorList>
    </citation>
    <scope>NUCLEOTIDE SEQUENCE</scope>
</reference>
<evidence type="ECO:0000256" key="1">
    <source>
        <dbReference type="SAM" id="MobiDB-lite"/>
    </source>
</evidence>
<dbReference type="PANTHER" id="PTHR11439">
    <property type="entry name" value="GAG-POL-RELATED RETROTRANSPOSON"/>
    <property type="match status" value="1"/>
</dbReference>
<name>A0A6L2KG65_TANCI</name>
<dbReference type="InterPro" id="IPR013103">
    <property type="entry name" value="RVT_2"/>
</dbReference>
<feature type="region of interest" description="Disordered" evidence="1">
    <location>
        <begin position="1"/>
        <end position="24"/>
    </location>
</feature>
<feature type="domain" description="Reverse transcriptase Ty1/copia-type" evidence="2">
    <location>
        <begin position="140"/>
        <end position="198"/>
    </location>
</feature>
<dbReference type="PANTHER" id="PTHR11439:SF463">
    <property type="entry name" value="REVERSE TRANSCRIPTASE TY1_COPIA-TYPE DOMAIN-CONTAINING PROTEIN"/>
    <property type="match status" value="1"/>
</dbReference>
<dbReference type="Pfam" id="PF07727">
    <property type="entry name" value="RVT_2"/>
    <property type="match status" value="2"/>
</dbReference>
<accession>A0A6L2KG65</accession>
<evidence type="ECO:0000259" key="2">
    <source>
        <dbReference type="Pfam" id="PF07727"/>
    </source>
</evidence>
<feature type="domain" description="Reverse transcriptase Ty1/copia-type" evidence="2">
    <location>
        <begin position="227"/>
        <end position="291"/>
    </location>
</feature>
<proteinExistence type="predicted"/>
<sequence>MTMGKKDAEYPRNEDNEALSTEEPRVNQYKENNVNNTNNINTISLTANAAGIEDNTVDKKIVYGCADDPNMPNLEEIVYSDDDEDVGTEADITNLETNIPISLILTTRIHKDQPVEQIIRDIHSAPQTRRMTKCVTNHGARIEAIRLFLACALFKDFIVYQLDVKSAFLYGNIKEEVYVCQPPGFEDPEFHDRVYNVETHYMVYIKLIELGMRLYLPINWTTDFKEEMCTEFEKIMHKKFQISSMGELTFFLGLHVTQKNDRIFISQDKYVNEISKKFGFSTVKTTSTPMETSKPLMKDENTGSLMYLTSLRPDIMFAVCAYARFKVTPKVSHLYAVKRIFRYLKDQPKLGLWYPNELPFNLEAYTDSDYAGASLHKKSTT</sequence>
<gene>
    <name evidence="3" type="ORF">Tci_020466</name>
</gene>
<feature type="compositionally biased region" description="Basic and acidic residues" evidence="1">
    <location>
        <begin position="1"/>
        <end position="15"/>
    </location>
</feature>
<evidence type="ECO:0000313" key="3">
    <source>
        <dbReference type="EMBL" id="GEU48488.1"/>
    </source>
</evidence>